<evidence type="ECO:0000313" key="1">
    <source>
        <dbReference type="EMBL" id="GIZ03021.1"/>
    </source>
</evidence>
<name>A0AAV4YAK9_CAEEX</name>
<accession>A0AAV4YAK9</accession>
<evidence type="ECO:0008006" key="3">
    <source>
        <dbReference type="Google" id="ProtNLM"/>
    </source>
</evidence>
<protein>
    <recommendedName>
        <fullName evidence="3">Histone acetyltransferase</fullName>
    </recommendedName>
</protein>
<proteinExistence type="predicted"/>
<sequence>MTDLKHDMTWTGVFHFVFYEDGREDDGTLPPGHPGIAYLKLWTIVQIAFRMGLKEDYFFHLCDGKKKLSLFRQRIGREKCSNYSTINILCYFASPDRCVNALILLTQAVMVNASCRRDYHTLMSRVKNKKE</sequence>
<dbReference type="Proteomes" id="UP001054945">
    <property type="component" value="Unassembled WGS sequence"/>
</dbReference>
<reference evidence="1 2" key="1">
    <citation type="submission" date="2021-06" db="EMBL/GenBank/DDBJ databases">
        <title>Caerostris extrusa draft genome.</title>
        <authorList>
            <person name="Kono N."/>
            <person name="Arakawa K."/>
        </authorList>
    </citation>
    <scope>NUCLEOTIDE SEQUENCE [LARGE SCALE GENOMIC DNA]</scope>
</reference>
<evidence type="ECO:0000313" key="2">
    <source>
        <dbReference type="Proteomes" id="UP001054945"/>
    </source>
</evidence>
<comment type="caution">
    <text evidence="1">The sequence shown here is derived from an EMBL/GenBank/DDBJ whole genome shotgun (WGS) entry which is preliminary data.</text>
</comment>
<gene>
    <name evidence="1" type="ORF">CEXT_599681</name>
</gene>
<keyword evidence="2" id="KW-1185">Reference proteome</keyword>
<dbReference type="EMBL" id="BPLR01018892">
    <property type="protein sequence ID" value="GIZ03021.1"/>
    <property type="molecule type" value="Genomic_DNA"/>
</dbReference>
<organism evidence="1 2">
    <name type="scientific">Caerostris extrusa</name>
    <name type="common">Bark spider</name>
    <name type="synonym">Caerostris bankana</name>
    <dbReference type="NCBI Taxonomy" id="172846"/>
    <lineage>
        <taxon>Eukaryota</taxon>
        <taxon>Metazoa</taxon>
        <taxon>Ecdysozoa</taxon>
        <taxon>Arthropoda</taxon>
        <taxon>Chelicerata</taxon>
        <taxon>Arachnida</taxon>
        <taxon>Araneae</taxon>
        <taxon>Araneomorphae</taxon>
        <taxon>Entelegynae</taxon>
        <taxon>Araneoidea</taxon>
        <taxon>Araneidae</taxon>
        <taxon>Caerostris</taxon>
    </lineage>
</organism>
<dbReference type="AlphaFoldDB" id="A0AAV4YAK9"/>